<dbReference type="InterPro" id="IPR001509">
    <property type="entry name" value="Epimerase_deHydtase"/>
</dbReference>
<dbReference type="SUPFAM" id="SSF51735">
    <property type="entry name" value="NAD(P)-binding Rossmann-fold domains"/>
    <property type="match status" value="1"/>
</dbReference>
<dbReference type="InterPro" id="IPR050425">
    <property type="entry name" value="NAD(P)_dehydrat-like"/>
</dbReference>
<dbReference type="AlphaFoldDB" id="A0AAN4ZLD2"/>
<keyword evidence="1" id="KW-0560">Oxidoreductase</keyword>
<feature type="non-terminal residue" evidence="4">
    <location>
        <position position="1"/>
    </location>
</feature>
<evidence type="ECO:0000256" key="1">
    <source>
        <dbReference type="ARBA" id="ARBA00023002"/>
    </source>
</evidence>
<name>A0AAN4ZLD2_9BILA</name>
<feature type="non-terminal residue" evidence="4">
    <location>
        <position position="383"/>
    </location>
</feature>
<evidence type="ECO:0000313" key="4">
    <source>
        <dbReference type="EMBL" id="GMR39090.1"/>
    </source>
</evidence>
<accession>A0AAN4ZLD2</accession>
<evidence type="ECO:0000313" key="5">
    <source>
        <dbReference type="Proteomes" id="UP001328107"/>
    </source>
</evidence>
<dbReference type="Gene3D" id="3.40.50.720">
    <property type="entry name" value="NAD(P)-binding Rossmann-like Domain"/>
    <property type="match status" value="1"/>
</dbReference>
<sequence>DSNWALSVVLVTGASGFIALHCVKRLLECPYRVRGTVRSKDNQKKIAPLLRLTNASAKLELVEADLLQPAEKWKEVVAGCTYVLHVASPLNLTATEEIVAIAVQGTKAVMQAATACPEVKKIVLTSSCAAINREICDLCTVSDGLKNAAAVFDETFWSDIAGEKEEWYAVSKTLAEKAAWDHWNSLPEATRPALTVLCPTVVFGPVLSDVEHISASILKRLMKRSTSLAHPKASFSLVDVRDVAEAHVRALERSDTDGERILVTASPSAWFADIARWLKKGFARYGYGITTWECPNWVLKLYAASGIDPQSKAVVGRLGPELRFDNSKSIRLLGLDYRRVENAVKEMMHSMIDQGMLKATKKYKRMYQARNAAVLANCKKTEE</sequence>
<organism evidence="4 5">
    <name type="scientific">Pristionchus mayeri</name>
    <dbReference type="NCBI Taxonomy" id="1317129"/>
    <lineage>
        <taxon>Eukaryota</taxon>
        <taxon>Metazoa</taxon>
        <taxon>Ecdysozoa</taxon>
        <taxon>Nematoda</taxon>
        <taxon>Chromadorea</taxon>
        <taxon>Rhabditida</taxon>
        <taxon>Rhabditina</taxon>
        <taxon>Diplogasteromorpha</taxon>
        <taxon>Diplogasteroidea</taxon>
        <taxon>Neodiplogasteridae</taxon>
        <taxon>Pristionchus</taxon>
    </lineage>
</organism>
<dbReference type="FunFam" id="3.40.50.720:FF:000336">
    <property type="entry name" value="Aldehyde reductase"/>
    <property type="match status" value="1"/>
</dbReference>
<dbReference type="EMBL" id="BTRK01000002">
    <property type="protein sequence ID" value="GMR39090.1"/>
    <property type="molecule type" value="Genomic_DNA"/>
</dbReference>
<dbReference type="PANTHER" id="PTHR10366:SF564">
    <property type="entry name" value="STEROL-4-ALPHA-CARBOXYLATE 3-DEHYDROGENASE, DECARBOXYLATING"/>
    <property type="match status" value="1"/>
</dbReference>
<dbReference type="Pfam" id="PF01370">
    <property type="entry name" value="Epimerase"/>
    <property type="match status" value="1"/>
</dbReference>
<dbReference type="GO" id="GO:0016616">
    <property type="term" value="F:oxidoreductase activity, acting on the CH-OH group of donors, NAD or NADP as acceptor"/>
    <property type="evidence" value="ECO:0007669"/>
    <property type="project" value="TreeGrafter"/>
</dbReference>
<keyword evidence="5" id="KW-1185">Reference proteome</keyword>
<gene>
    <name evidence="4" type="ORF">PMAYCL1PPCAC_09285</name>
</gene>
<dbReference type="PANTHER" id="PTHR10366">
    <property type="entry name" value="NAD DEPENDENT EPIMERASE/DEHYDRATASE"/>
    <property type="match status" value="1"/>
</dbReference>
<comment type="similarity">
    <text evidence="2">Belongs to the NAD(P)-dependent epimerase/dehydratase family. Dihydroflavonol-4-reductase subfamily.</text>
</comment>
<dbReference type="Proteomes" id="UP001328107">
    <property type="component" value="Unassembled WGS sequence"/>
</dbReference>
<feature type="domain" description="NAD-dependent epimerase/dehydratase" evidence="3">
    <location>
        <begin position="9"/>
        <end position="258"/>
    </location>
</feature>
<proteinExistence type="inferred from homology"/>
<evidence type="ECO:0000256" key="2">
    <source>
        <dbReference type="ARBA" id="ARBA00023445"/>
    </source>
</evidence>
<comment type="caution">
    <text evidence="4">The sequence shown here is derived from an EMBL/GenBank/DDBJ whole genome shotgun (WGS) entry which is preliminary data.</text>
</comment>
<dbReference type="InterPro" id="IPR036291">
    <property type="entry name" value="NAD(P)-bd_dom_sf"/>
</dbReference>
<evidence type="ECO:0000259" key="3">
    <source>
        <dbReference type="Pfam" id="PF01370"/>
    </source>
</evidence>
<protein>
    <recommendedName>
        <fullName evidence="3">NAD-dependent epimerase/dehydratase domain-containing protein</fullName>
    </recommendedName>
</protein>
<reference evidence="5" key="1">
    <citation type="submission" date="2022-10" db="EMBL/GenBank/DDBJ databases">
        <title>Genome assembly of Pristionchus species.</title>
        <authorList>
            <person name="Yoshida K."/>
            <person name="Sommer R.J."/>
        </authorList>
    </citation>
    <scope>NUCLEOTIDE SEQUENCE [LARGE SCALE GENOMIC DNA]</scope>
    <source>
        <strain evidence="5">RS5460</strain>
    </source>
</reference>